<dbReference type="InterPro" id="IPR006311">
    <property type="entry name" value="TAT_signal"/>
</dbReference>
<protein>
    <submittedName>
        <fullName evidence="4">Acetyl esterase/lipase</fullName>
    </submittedName>
</protein>
<dbReference type="Proteomes" id="UP000570514">
    <property type="component" value="Unassembled WGS sequence"/>
</dbReference>
<gene>
    <name evidence="4" type="ORF">FHS83_002454</name>
</gene>
<dbReference type="AlphaFoldDB" id="A0A846N0B9"/>
<dbReference type="Pfam" id="PF20434">
    <property type="entry name" value="BD-FAE"/>
    <property type="match status" value="1"/>
</dbReference>
<accession>A0A846N0B9</accession>
<dbReference type="GO" id="GO:0016787">
    <property type="term" value="F:hydrolase activity"/>
    <property type="evidence" value="ECO:0007669"/>
    <property type="project" value="UniProtKB-KW"/>
</dbReference>
<comment type="caution">
    <text evidence="4">The sequence shown here is derived from an EMBL/GenBank/DDBJ whole genome shotgun (WGS) entry which is preliminary data.</text>
</comment>
<keyword evidence="1" id="KW-0378">Hydrolase</keyword>
<evidence type="ECO:0000313" key="5">
    <source>
        <dbReference type="Proteomes" id="UP000570514"/>
    </source>
</evidence>
<keyword evidence="5" id="KW-1185">Reference proteome</keyword>
<evidence type="ECO:0000256" key="1">
    <source>
        <dbReference type="ARBA" id="ARBA00022801"/>
    </source>
</evidence>
<dbReference type="InterPro" id="IPR049492">
    <property type="entry name" value="BD-FAE-like_dom"/>
</dbReference>
<proteinExistence type="predicted"/>
<reference evidence="4 5" key="1">
    <citation type="submission" date="2020-03" db="EMBL/GenBank/DDBJ databases">
        <title>Genomic Encyclopedia of Type Strains, Phase IV (KMG-IV): sequencing the most valuable type-strain genomes for metagenomic binning, comparative biology and taxonomic classification.</title>
        <authorList>
            <person name="Goeker M."/>
        </authorList>
    </citation>
    <scope>NUCLEOTIDE SEQUENCE [LARGE SCALE GENOMIC DNA]</scope>
    <source>
        <strain evidence="4 5">DSM 19867</strain>
    </source>
</reference>
<dbReference type="SUPFAM" id="SSF53474">
    <property type="entry name" value="alpha/beta-Hydrolases"/>
    <property type="match status" value="1"/>
</dbReference>
<name>A0A846N0B9_9PROT</name>
<evidence type="ECO:0000256" key="2">
    <source>
        <dbReference type="SAM" id="SignalP"/>
    </source>
</evidence>
<dbReference type="PANTHER" id="PTHR48081">
    <property type="entry name" value="AB HYDROLASE SUPERFAMILY PROTEIN C4A8.06C"/>
    <property type="match status" value="1"/>
</dbReference>
<dbReference type="PROSITE" id="PS51318">
    <property type="entry name" value="TAT"/>
    <property type="match status" value="1"/>
</dbReference>
<feature type="chain" id="PRO_5032309828" evidence="2">
    <location>
        <begin position="31"/>
        <end position="316"/>
    </location>
</feature>
<feature type="signal peptide" evidence="2">
    <location>
        <begin position="1"/>
        <end position="30"/>
    </location>
</feature>
<dbReference type="Gene3D" id="3.40.50.1820">
    <property type="entry name" value="alpha/beta hydrolase"/>
    <property type="match status" value="1"/>
</dbReference>
<dbReference type="InterPro" id="IPR029058">
    <property type="entry name" value="AB_hydrolase_fold"/>
</dbReference>
<evidence type="ECO:0000313" key="4">
    <source>
        <dbReference type="EMBL" id="NIK89136.1"/>
    </source>
</evidence>
<feature type="domain" description="BD-FAE-like" evidence="3">
    <location>
        <begin position="76"/>
        <end position="267"/>
    </location>
</feature>
<evidence type="ECO:0000259" key="3">
    <source>
        <dbReference type="Pfam" id="PF20434"/>
    </source>
</evidence>
<dbReference type="InterPro" id="IPR050300">
    <property type="entry name" value="GDXG_lipolytic_enzyme"/>
</dbReference>
<dbReference type="RefSeq" id="WP_167083251.1">
    <property type="nucleotide sequence ID" value="NZ_BAAADC010000001.1"/>
</dbReference>
<dbReference type="EMBL" id="JAASRM010000001">
    <property type="protein sequence ID" value="NIK89136.1"/>
    <property type="molecule type" value="Genomic_DNA"/>
</dbReference>
<keyword evidence="2" id="KW-0732">Signal</keyword>
<sequence length="316" mass="33416">MSTHEAALSRRTLLHGGALTLAALASPAQAAGEPDVIPLWPGNPPGGLSAPLTTFIEKRSADTNVYSKIAAPCLYVYRPAQPNGTALVMCQGGGYVHIANSSKVPGYFTAQGITVFDLIYRLPGEGWKVGPEAPKQDGQRAIRLARKHAARLGVDTNRIGVIGFSAGGHVAATAATAFKQQSYTAVDDADALSSRPDFAVLSCPVITMTEPFVHKASRKQLLGDALDKADAYSCEKLVTSETPPCFLVHADDDKTVPADNSLLMAMALRRAGVPAELHLYREGGHGMGTGLNPALPASHWPEAMLRWLSRGIVKTA</sequence>
<organism evidence="4 5">
    <name type="scientific">Rhizomicrobium palustre</name>
    <dbReference type="NCBI Taxonomy" id="189966"/>
    <lineage>
        <taxon>Bacteria</taxon>
        <taxon>Pseudomonadati</taxon>
        <taxon>Pseudomonadota</taxon>
        <taxon>Alphaproteobacteria</taxon>
        <taxon>Micropepsales</taxon>
        <taxon>Micropepsaceae</taxon>
        <taxon>Rhizomicrobium</taxon>
    </lineage>
</organism>
<dbReference type="PANTHER" id="PTHR48081:SF6">
    <property type="entry name" value="PEPTIDASE S9 PROLYL OLIGOPEPTIDASE CATALYTIC DOMAIN-CONTAINING PROTEIN"/>
    <property type="match status" value="1"/>
</dbReference>